<dbReference type="Proteomes" id="UP000279384">
    <property type="component" value="Unassembled WGS sequence"/>
</dbReference>
<dbReference type="GO" id="GO:0030313">
    <property type="term" value="C:cell envelope"/>
    <property type="evidence" value="ECO:0007669"/>
    <property type="project" value="UniProtKB-SubCell"/>
</dbReference>
<name>A0A495BA48_VOGIN</name>
<keyword evidence="3 4" id="KW-0732">Signal</keyword>
<dbReference type="CDD" id="cd06301">
    <property type="entry name" value="PBP1_rhizopine_binding-like"/>
    <property type="match status" value="1"/>
</dbReference>
<feature type="domain" description="Periplasmic binding protein" evidence="5">
    <location>
        <begin position="29"/>
        <end position="288"/>
    </location>
</feature>
<comment type="caution">
    <text evidence="6">The sequence shown here is derived from an EMBL/GenBank/DDBJ whole genome shotgun (WGS) entry which is preliminary data.</text>
</comment>
<proteinExistence type="inferred from homology"/>
<dbReference type="AlphaFoldDB" id="A0A495BA48"/>
<evidence type="ECO:0000313" key="7">
    <source>
        <dbReference type="Proteomes" id="UP000279384"/>
    </source>
</evidence>
<comment type="similarity">
    <text evidence="2">Belongs to the bacterial solute-binding protein 2 family.</text>
</comment>
<dbReference type="Gene3D" id="3.40.50.2300">
    <property type="match status" value="2"/>
</dbReference>
<sequence length="312" mass="33493">MKRFIKHAGSVVLVSLAMQAMPASAARLGVTMATFDNNFLTILRNNMKSYAASQKGVNLQLEDAQNDVGRQISQVQNFIAQKVDAIVVSAVDTSTTPKITKLAQAAGIPLVFVNRMPTDKTLPPKVAFVGSDDSVSGTIQMKEVCRQLNGKGSVVIMMGDLATQEARLRTRYAEEVMAKAPCNGIKVVEKQTAKWSRTEGRDLVMNWMTAGLKFDAVVANNDEMALGAIQALKSSGKLDKTVVAGIDATQDALNAMKTGEMKVTVFQDAAAQGKGAVDAAIKLAAGEKVPSMIWVPYELVTAANYKSYQSRN</sequence>
<evidence type="ECO:0000256" key="2">
    <source>
        <dbReference type="ARBA" id="ARBA00007639"/>
    </source>
</evidence>
<gene>
    <name evidence="6" type="ORF">C8E02_2150</name>
</gene>
<dbReference type="RefSeq" id="WP_120810737.1">
    <property type="nucleotide sequence ID" value="NZ_RBID01000015.1"/>
</dbReference>
<evidence type="ECO:0000256" key="4">
    <source>
        <dbReference type="SAM" id="SignalP"/>
    </source>
</evidence>
<evidence type="ECO:0000259" key="5">
    <source>
        <dbReference type="Pfam" id="PF13407"/>
    </source>
</evidence>
<dbReference type="PANTHER" id="PTHR46847:SF1">
    <property type="entry name" value="D-ALLOSE-BINDING PERIPLASMIC PROTEIN-RELATED"/>
    <property type="match status" value="1"/>
</dbReference>
<dbReference type="GO" id="GO:0030246">
    <property type="term" value="F:carbohydrate binding"/>
    <property type="evidence" value="ECO:0007669"/>
    <property type="project" value="UniProtKB-ARBA"/>
</dbReference>
<feature type="chain" id="PRO_5019798874" evidence="4">
    <location>
        <begin position="26"/>
        <end position="312"/>
    </location>
</feature>
<evidence type="ECO:0000256" key="3">
    <source>
        <dbReference type="ARBA" id="ARBA00022729"/>
    </source>
</evidence>
<evidence type="ECO:0000313" key="6">
    <source>
        <dbReference type="EMBL" id="RKQ57846.1"/>
    </source>
</evidence>
<dbReference type="Pfam" id="PF13407">
    <property type="entry name" value="Peripla_BP_4"/>
    <property type="match status" value="1"/>
</dbReference>
<reference evidence="6 7" key="1">
    <citation type="submission" date="2018-10" db="EMBL/GenBank/DDBJ databases">
        <title>Genomic Encyclopedia of Type Strains, Phase IV (KMG-IV): sequencing the most valuable type-strain genomes for metagenomic binning, comparative biology and taxonomic classification.</title>
        <authorList>
            <person name="Goeker M."/>
        </authorList>
    </citation>
    <scope>NUCLEOTIDE SEQUENCE [LARGE SCALE GENOMIC DNA]</scope>
    <source>
        <strain evidence="6 7">DSM 3303</strain>
    </source>
</reference>
<dbReference type="EMBL" id="RBID01000015">
    <property type="protein sequence ID" value="RKQ57846.1"/>
    <property type="molecule type" value="Genomic_DNA"/>
</dbReference>
<organism evidence="6 7">
    <name type="scientific">Vogesella indigofera</name>
    <name type="common">Pseudomonas indigofera</name>
    <dbReference type="NCBI Taxonomy" id="45465"/>
    <lineage>
        <taxon>Bacteria</taxon>
        <taxon>Pseudomonadati</taxon>
        <taxon>Pseudomonadota</taxon>
        <taxon>Betaproteobacteria</taxon>
        <taxon>Neisseriales</taxon>
        <taxon>Chromobacteriaceae</taxon>
        <taxon>Vogesella</taxon>
    </lineage>
</organism>
<protein>
    <submittedName>
        <fullName evidence="6">Ribose transport system substrate-binding protein/inositol transport system substrate-binding protein</fullName>
    </submittedName>
</protein>
<dbReference type="PANTHER" id="PTHR46847">
    <property type="entry name" value="D-ALLOSE-BINDING PERIPLASMIC PROTEIN-RELATED"/>
    <property type="match status" value="1"/>
</dbReference>
<feature type="signal peptide" evidence="4">
    <location>
        <begin position="1"/>
        <end position="25"/>
    </location>
</feature>
<dbReference type="InterPro" id="IPR025997">
    <property type="entry name" value="SBP_2_dom"/>
</dbReference>
<accession>A0A495BA48</accession>
<dbReference type="SUPFAM" id="SSF53822">
    <property type="entry name" value="Periplasmic binding protein-like I"/>
    <property type="match status" value="1"/>
</dbReference>
<dbReference type="InterPro" id="IPR028082">
    <property type="entry name" value="Peripla_BP_I"/>
</dbReference>
<evidence type="ECO:0000256" key="1">
    <source>
        <dbReference type="ARBA" id="ARBA00004196"/>
    </source>
</evidence>
<comment type="subcellular location">
    <subcellularLocation>
        <location evidence="1">Cell envelope</location>
    </subcellularLocation>
</comment>